<sequence length="80" mass="8701">MDCGDGVASDKKLRPEANRVGAMTPFESAPFGKTTYNSENTDVAASYAAHSENKFPTQLERVDGGGTRNLLAVLTWHENR</sequence>
<evidence type="ECO:0000313" key="2">
    <source>
        <dbReference type="EMBL" id="KAK6743931.1"/>
    </source>
</evidence>
<protein>
    <submittedName>
        <fullName evidence="2">Uncharacterized protein</fullName>
    </submittedName>
</protein>
<gene>
    <name evidence="2" type="primary">Necator_chrIII.g11696</name>
    <name evidence="2" type="ORF">RB195_010931</name>
</gene>
<accession>A0ABR1D040</accession>
<organism evidence="2 3">
    <name type="scientific">Necator americanus</name>
    <name type="common">Human hookworm</name>
    <dbReference type="NCBI Taxonomy" id="51031"/>
    <lineage>
        <taxon>Eukaryota</taxon>
        <taxon>Metazoa</taxon>
        <taxon>Ecdysozoa</taxon>
        <taxon>Nematoda</taxon>
        <taxon>Chromadorea</taxon>
        <taxon>Rhabditida</taxon>
        <taxon>Rhabditina</taxon>
        <taxon>Rhabditomorpha</taxon>
        <taxon>Strongyloidea</taxon>
        <taxon>Ancylostomatidae</taxon>
        <taxon>Bunostominae</taxon>
        <taxon>Necator</taxon>
    </lineage>
</organism>
<dbReference type="Proteomes" id="UP001303046">
    <property type="component" value="Unassembled WGS sequence"/>
</dbReference>
<evidence type="ECO:0000313" key="3">
    <source>
        <dbReference type="Proteomes" id="UP001303046"/>
    </source>
</evidence>
<feature type="region of interest" description="Disordered" evidence="1">
    <location>
        <begin position="1"/>
        <end position="27"/>
    </location>
</feature>
<reference evidence="2 3" key="1">
    <citation type="submission" date="2023-08" db="EMBL/GenBank/DDBJ databases">
        <title>A Necator americanus chromosomal reference genome.</title>
        <authorList>
            <person name="Ilik V."/>
            <person name="Petrzelkova K.J."/>
            <person name="Pardy F."/>
            <person name="Fuh T."/>
            <person name="Niatou-Singa F.S."/>
            <person name="Gouil Q."/>
            <person name="Baker L."/>
            <person name="Ritchie M.E."/>
            <person name="Jex A.R."/>
            <person name="Gazzola D."/>
            <person name="Li H."/>
            <person name="Toshio Fujiwara R."/>
            <person name="Zhan B."/>
            <person name="Aroian R.V."/>
            <person name="Pafco B."/>
            <person name="Schwarz E.M."/>
        </authorList>
    </citation>
    <scope>NUCLEOTIDE SEQUENCE [LARGE SCALE GENOMIC DNA]</scope>
    <source>
        <strain evidence="2 3">Aroian</strain>
        <tissue evidence="2">Whole animal</tissue>
    </source>
</reference>
<proteinExistence type="predicted"/>
<name>A0ABR1D040_NECAM</name>
<feature type="compositionally biased region" description="Basic and acidic residues" evidence="1">
    <location>
        <begin position="8"/>
        <end position="17"/>
    </location>
</feature>
<keyword evidence="3" id="KW-1185">Reference proteome</keyword>
<dbReference type="EMBL" id="JAVFWL010000003">
    <property type="protein sequence ID" value="KAK6743931.1"/>
    <property type="molecule type" value="Genomic_DNA"/>
</dbReference>
<comment type="caution">
    <text evidence="2">The sequence shown here is derived from an EMBL/GenBank/DDBJ whole genome shotgun (WGS) entry which is preliminary data.</text>
</comment>
<evidence type="ECO:0000256" key="1">
    <source>
        <dbReference type="SAM" id="MobiDB-lite"/>
    </source>
</evidence>